<feature type="transmembrane region" description="Helical" evidence="3">
    <location>
        <begin position="643"/>
        <end position="659"/>
    </location>
</feature>
<feature type="region of interest" description="Disordered" evidence="2">
    <location>
        <begin position="83"/>
        <end position="132"/>
    </location>
</feature>
<feature type="transmembrane region" description="Helical" evidence="3">
    <location>
        <begin position="171"/>
        <end position="192"/>
    </location>
</feature>
<feature type="transmembrane region" description="Helical" evidence="3">
    <location>
        <begin position="730"/>
        <end position="750"/>
    </location>
</feature>
<reference evidence="4 5" key="1">
    <citation type="submission" date="2017-06" db="EMBL/GenBank/DDBJ databases">
        <authorList>
            <person name="Kim H.J."/>
            <person name="Triplett B.A."/>
        </authorList>
    </citation>
    <scope>NUCLEOTIDE SEQUENCE [LARGE SCALE GENOMIC DNA]</scope>
    <source>
        <strain evidence="4 5">CGMCC 4.5593</strain>
    </source>
</reference>
<feature type="transmembrane region" description="Helical" evidence="3">
    <location>
        <begin position="434"/>
        <end position="453"/>
    </location>
</feature>
<protein>
    <submittedName>
        <fullName evidence="4">Uncharacterized protein</fullName>
    </submittedName>
</protein>
<feature type="transmembrane region" description="Helical" evidence="3">
    <location>
        <begin position="1718"/>
        <end position="1734"/>
    </location>
</feature>
<feature type="transmembrane region" description="Helical" evidence="3">
    <location>
        <begin position="520"/>
        <end position="540"/>
    </location>
</feature>
<feature type="transmembrane region" description="Helical" evidence="3">
    <location>
        <begin position="848"/>
        <end position="865"/>
    </location>
</feature>
<keyword evidence="3" id="KW-0812">Transmembrane</keyword>
<feature type="transmembrane region" description="Helical" evidence="3">
    <location>
        <begin position="570"/>
        <end position="588"/>
    </location>
</feature>
<feature type="transmembrane region" description="Helical" evidence="3">
    <location>
        <begin position="665"/>
        <end position="683"/>
    </location>
</feature>
<dbReference type="Proteomes" id="UP000198362">
    <property type="component" value="Unassembled WGS sequence"/>
</dbReference>
<feature type="transmembrane region" description="Helical" evidence="3">
    <location>
        <begin position="1614"/>
        <end position="1634"/>
    </location>
</feature>
<evidence type="ECO:0000313" key="5">
    <source>
        <dbReference type="Proteomes" id="UP000198362"/>
    </source>
</evidence>
<keyword evidence="3" id="KW-1133">Transmembrane helix</keyword>
<keyword evidence="5" id="KW-1185">Reference proteome</keyword>
<feature type="transmembrane region" description="Helical" evidence="3">
    <location>
        <begin position="1646"/>
        <end position="1665"/>
    </location>
</feature>
<dbReference type="RefSeq" id="WP_089245282.1">
    <property type="nucleotide sequence ID" value="NZ_FZPH01000002.1"/>
</dbReference>
<feature type="transmembrane region" description="Helical" evidence="3">
    <location>
        <begin position="1696"/>
        <end position="1712"/>
    </location>
</feature>
<feature type="transmembrane region" description="Helical" evidence="3">
    <location>
        <begin position="1372"/>
        <end position="1395"/>
    </location>
</feature>
<feature type="transmembrane region" description="Helical" evidence="3">
    <location>
        <begin position="877"/>
        <end position="901"/>
    </location>
</feature>
<feature type="transmembrane region" description="Helical" evidence="3">
    <location>
        <begin position="998"/>
        <end position="1016"/>
    </location>
</feature>
<dbReference type="OrthoDB" id="3416299at2"/>
<feature type="transmembrane region" description="Helical" evidence="3">
    <location>
        <begin position="762"/>
        <end position="783"/>
    </location>
</feature>
<sequence>MERYPCPSCGREIDPAPRCPYCNAEQGRWADEVQRIEREIAEIRRQDIQLARDQRLLAQRMQAARFQRDILSAANQERLKEQIKKPRRVLRRRASKRSPAADPTAARIPRQQPTGAGEPPEPPPPPRVMDLDDEGVRAEASPREIQNVYLGLGALLLGVAAVVFAGVTPFAIPRLAILTGAAALMLGVAPFVRARQLSSTAETVSAVGLTLVPLIGYALYLVPAVRTGPVPGEVFGGIVFAATAAIAAVYASATGLSVPRYATVLALQPVIPLLAHRSIDGPTGWAFSLAAVAALDVWLGRQYAAFGSLVPPAWSARLAPPRPTTDEPADRAEPTGDRSPASDGPTVSRIVSSPVPGQRTDADDPEIRRPEGAAEEAEVLVDAGPTDAPVSGPPPQTEVAARWLREMSWVLFGIAIGAALIYAVAGLVEADTLPAATVAGIALVLSAGVGLVGSLQLRRRPLPDVAGAIMTLAIIGAAGRVASVALPGHALVVVAAIIALIGFALRVLPDESRRGPQLASTAAMLVLGVVIAGNTLRAAIAPIDAALPMWRADLTAYDAKLDAAIGSAQWQLAVAAALLTIAAVLAAPQEIRRELAVAGAALTALAAPASFDLGWAAAPWPPAIAAIAIGVAGLWARTNRAGVAHAVGAALVGLAAAGASTARPALTAAVLFAIAASGALIAAAARSTTIRDNAAGSEPVGEWAAGGAAFAFPGAVASFVAATVPATNATVPILATGFLAVCATLSFAALNQVAERHLSIPLTVGTGLGAMTVAAAAFAAPQSMVADKLVGTLMLVAAVLLFLAPSIDHGRRADRMLDGADFASAAATTALIGALARIAAILAPGGEIATVAAMILVVAIAVRALPEGWRRGPALGIAVGGGVIAAVAGYQCLAGGLRILATPGALWAADLSRWPGSTDAAGAWQAPVALVLLAGAAAIVLPRPWSYDVAGVFVGLATIGAPAALGLPWYSPILVGGAVATVYGVAAVMAADPRAGIARIWVAAAVALHAVGASVVRPWTTAAALGIIVLIGAVVAALAANAVAGPSDDAGPRWTLFTRQGGGTGATTESAGYPGAESAAPIGADAPGAGERVTVPNSRSGTERVTVPAGEDLGPSAGGGGTATMTRPRATATGERVAAPADVAAPPHLSTVGGLAVGGALLALPGALAGFAASVGSSAVVVLTAALAGSSLGMALLALTRARMAPFLAYASVGLAGGATITAGTALGTGVSPGVYAAAAAMLGILAELLRATVSPGGEAERVRRWSAFGSGPWRRQLGASGRRWSLEPAMGALLLAVPGILFALYALGPALIAALIDPLQVVNGVWEGPPPALLDPPAAAVDPSNVLSALLLTVAAGLAALAFSGGRPARAIPVVLPGIAVTILITPVSLGLGWPQTTQAALAVFAVTMLGLALTPPPPESELAQSLRSARIAGFVIGLAAGNAGLSGSLATRGMTLFTLGSAVLVGAAAALYGKTERARILGWLFAAIMAQAFVLTLGLVGGLPRTTSAFGVLGVGAALLIGAALVPRLRQPQARREATTVEWSGYAAGLIAFALAFDSLPHLAGLLAAWGAVLGAAAGRPGRRASRRRVMFYSALGCEVVAWWLLMDLGDVRLLEAYTLPFAAVALVAGLIELRQRPSLGSWVAYGPALLAAFLPTTVLVLTRDTTDTRELLLLVGAAATLIFGAMVKQQAPVIVGAVVTGISAIHFTVTRVGPYYVVLPIGVILLVLGANNENRRRAQERIRSLRGMR</sequence>
<accession>A0A239ICX3</accession>
<organism evidence="4 5">
    <name type="scientific">Asanoa hainanensis</name>
    <dbReference type="NCBI Taxonomy" id="560556"/>
    <lineage>
        <taxon>Bacteria</taxon>
        <taxon>Bacillati</taxon>
        <taxon>Actinomycetota</taxon>
        <taxon>Actinomycetes</taxon>
        <taxon>Micromonosporales</taxon>
        <taxon>Micromonosporaceae</taxon>
        <taxon>Asanoa</taxon>
    </lineage>
</organism>
<evidence type="ECO:0000256" key="3">
    <source>
        <dbReference type="SAM" id="Phobius"/>
    </source>
</evidence>
<feature type="compositionally biased region" description="Basic and acidic residues" evidence="2">
    <location>
        <begin position="324"/>
        <end position="336"/>
    </location>
</feature>
<feature type="transmembrane region" description="Helical" evidence="3">
    <location>
        <begin position="1179"/>
        <end position="1200"/>
    </location>
</feature>
<feature type="transmembrane region" description="Helical" evidence="3">
    <location>
        <begin position="595"/>
        <end position="611"/>
    </location>
</feature>
<feature type="transmembrane region" description="Helical" evidence="3">
    <location>
        <begin position="1293"/>
        <end position="1317"/>
    </location>
</feature>
<feature type="transmembrane region" description="Helical" evidence="3">
    <location>
        <begin position="789"/>
        <end position="807"/>
    </location>
</feature>
<feature type="transmembrane region" description="Helical" evidence="3">
    <location>
        <begin position="1482"/>
        <end position="1505"/>
    </location>
</feature>
<feature type="transmembrane region" description="Helical" evidence="3">
    <location>
        <begin position="819"/>
        <end position="842"/>
    </location>
</feature>
<dbReference type="InterPro" id="IPR058062">
    <property type="entry name" value="SCO7613_C"/>
</dbReference>
<dbReference type="NCBIfam" id="NF047321">
    <property type="entry name" value="SCO7613_CTERM"/>
    <property type="match status" value="1"/>
</dbReference>
<feature type="transmembrane region" description="Helical" evidence="3">
    <location>
        <begin position="1458"/>
        <end position="1475"/>
    </location>
</feature>
<feature type="transmembrane region" description="Helical" evidence="3">
    <location>
        <begin position="465"/>
        <end position="482"/>
    </location>
</feature>
<feature type="transmembrane region" description="Helical" evidence="3">
    <location>
        <begin position="1152"/>
        <end position="1173"/>
    </location>
</feature>
<feature type="transmembrane region" description="Helical" evidence="3">
    <location>
        <begin position="234"/>
        <end position="253"/>
    </location>
</feature>
<feature type="transmembrane region" description="Helical" evidence="3">
    <location>
        <begin position="409"/>
        <end position="428"/>
    </location>
</feature>
<feature type="transmembrane region" description="Helical" evidence="3">
    <location>
        <begin position="147"/>
        <end position="165"/>
    </location>
</feature>
<feature type="transmembrane region" description="Helical" evidence="3">
    <location>
        <begin position="1347"/>
        <end position="1365"/>
    </location>
</feature>
<proteinExistence type="predicted"/>
<feature type="region of interest" description="Disordered" evidence="2">
    <location>
        <begin position="1056"/>
        <end position="1127"/>
    </location>
</feature>
<feature type="transmembrane region" description="Helical" evidence="3">
    <location>
        <begin position="1022"/>
        <end position="1044"/>
    </location>
</feature>
<name>A0A239ICX3_9ACTN</name>
<feature type="transmembrane region" description="Helical" evidence="3">
    <location>
        <begin position="1401"/>
        <end position="1419"/>
    </location>
</feature>
<feature type="transmembrane region" description="Helical" evidence="3">
    <location>
        <begin position="703"/>
        <end position="724"/>
    </location>
</feature>
<feature type="coiled-coil region" evidence="1">
    <location>
        <begin position="26"/>
        <end position="53"/>
    </location>
</feature>
<keyword evidence="1" id="KW-0175">Coiled coil</keyword>
<feature type="transmembrane region" description="Helical" evidence="3">
    <location>
        <begin position="1234"/>
        <end position="1254"/>
    </location>
</feature>
<feature type="transmembrane region" description="Helical" evidence="3">
    <location>
        <begin position="204"/>
        <end position="222"/>
    </location>
</feature>
<feature type="transmembrane region" description="Helical" evidence="3">
    <location>
        <begin position="1431"/>
        <end position="1452"/>
    </location>
</feature>
<feature type="transmembrane region" description="Helical" evidence="3">
    <location>
        <begin position="617"/>
        <end position="636"/>
    </location>
</feature>
<feature type="transmembrane region" description="Helical" evidence="3">
    <location>
        <begin position="1592"/>
        <end position="1608"/>
    </location>
</feature>
<feature type="transmembrane region" description="Helical" evidence="3">
    <location>
        <begin position="1511"/>
        <end position="1528"/>
    </location>
</feature>
<dbReference type="EMBL" id="FZPH01000002">
    <property type="protein sequence ID" value="SNS90893.1"/>
    <property type="molecule type" value="Genomic_DNA"/>
</dbReference>
<feature type="transmembrane region" description="Helical" evidence="3">
    <location>
        <begin position="921"/>
        <end position="942"/>
    </location>
</feature>
<evidence type="ECO:0000256" key="1">
    <source>
        <dbReference type="SAM" id="Coils"/>
    </source>
</evidence>
<feature type="transmembrane region" description="Helical" evidence="3">
    <location>
        <begin position="1671"/>
        <end position="1689"/>
    </location>
</feature>
<feature type="transmembrane region" description="Helical" evidence="3">
    <location>
        <begin position="1207"/>
        <end position="1228"/>
    </location>
</feature>
<feature type="compositionally biased region" description="Basic residues" evidence="2">
    <location>
        <begin position="85"/>
        <end position="96"/>
    </location>
</feature>
<feature type="region of interest" description="Disordered" evidence="2">
    <location>
        <begin position="316"/>
        <end position="366"/>
    </location>
</feature>
<gene>
    <name evidence="4" type="ORF">SAMN05421812_102319</name>
</gene>
<keyword evidence="3" id="KW-0472">Membrane</keyword>
<feature type="transmembrane region" description="Helical" evidence="3">
    <location>
        <begin position="973"/>
        <end position="991"/>
    </location>
</feature>
<feature type="transmembrane region" description="Helical" evidence="3">
    <location>
        <begin position="488"/>
        <end position="508"/>
    </location>
</feature>
<feature type="transmembrane region" description="Helical" evidence="3">
    <location>
        <begin position="949"/>
        <end position="967"/>
    </location>
</feature>
<feature type="compositionally biased region" description="Low complexity" evidence="2">
    <location>
        <begin position="1079"/>
        <end position="1090"/>
    </location>
</feature>
<evidence type="ECO:0000256" key="2">
    <source>
        <dbReference type="SAM" id="MobiDB-lite"/>
    </source>
</evidence>
<evidence type="ECO:0000313" key="4">
    <source>
        <dbReference type="EMBL" id="SNS90893.1"/>
    </source>
</evidence>